<keyword evidence="4" id="KW-1185">Reference proteome</keyword>
<accession>A0A8H5DAW4</accession>
<dbReference type="InterPro" id="IPR002347">
    <property type="entry name" value="SDR_fam"/>
</dbReference>
<evidence type="ECO:0000256" key="2">
    <source>
        <dbReference type="ARBA" id="ARBA00023002"/>
    </source>
</evidence>
<dbReference type="Proteomes" id="UP000559256">
    <property type="component" value="Unassembled WGS sequence"/>
</dbReference>
<proteinExistence type="inferred from homology"/>
<reference evidence="3 4" key="1">
    <citation type="journal article" date="2020" name="ISME J.">
        <title>Uncovering the hidden diversity of litter-decomposition mechanisms in mushroom-forming fungi.</title>
        <authorList>
            <person name="Floudas D."/>
            <person name="Bentzer J."/>
            <person name="Ahren D."/>
            <person name="Johansson T."/>
            <person name="Persson P."/>
            <person name="Tunlid A."/>
        </authorList>
    </citation>
    <scope>NUCLEOTIDE SEQUENCE [LARGE SCALE GENOMIC DNA]</scope>
    <source>
        <strain evidence="3 4">CBS 291.85</strain>
    </source>
</reference>
<gene>
    <name evidence="3" type="ORF">D9758_006411</name>
</gene>
<dbReference type="OrthoDB" id="5371740at2759"/>
<dbReference type="InterPro" id="IPR036291">
    <property type="entry name" value="NAD(P)-bd_dom_sf"/>
</dbReference>
<name>A0A8H5DAW4_9AGAR</name>
<dbReference type="GO" id="GO:0016616">
    <property type="term" value="F:oxidoreductase activity, acting on the CH-OH group of donors, NAD or NADP as acceptor"/>
    <property type="evidence" value="ECO:0007669"/>
    <property type="project" value="TreeGrafter"/>
</dbReference>
<comment type="similarity">
    <text evidence="1">Belongs to the short-chain dehydrogenases/reductases (SDR) family.</text>
</comment>
<evidence type="ECO:0008006" key="5">
    <source>
        <dbReference type="Google" id="ProtNLM"/>
    </source>
</evidence>
<sequence>MSRIPDEDLLKHSDRAEDKVVLITGAANGIGKETAIRFAQAGSKIIIGDLDISGAEKTAKEVQVISGKKAFVRKCDVTNWEDLVALFDFAIEKFGCVDIVVANAGISEVGRFLNVGLDTHGKPSKPNLKTLEVNLVGAMYTVHLAQHYLLVNREPEGTSLKSVVMLGSMASWVAIPTAPVYAASKHGVLGVVRSLDPVFALKNMRINVVCPFFADTGIVPIPAKLFLAGVPLVPVPRIASVIFYTATNPDPETSGRAFCLLDDGPAFQVPKEEFKLGVYGMIDARANALLRGATGAAHYGRVVGDVIHILRKPLTWAIFAGVAAAGYMQREVLLEQVQTIWQS</sequence>
<evidence type="ECO:0000256" key="1">
    <source>
        <dbReference type="ARBA" id="ARBA00006484"/>
    </source>
</evidence>
<organism evidence="3 4">
    <name type="scientific">Tetrapyrgos nigripes</name>
    <dbReference type="NCBI Taxonomy" id="182062"/>
    <lineage>
        <taxon>Eukaryota</taxon>
        <taxon>Fungi</taxon>
        <taxon>Dikarya</taxon>
        <taxon>Basidiomycota</taxon>
        <taxon>Agaricomycotina</taxon>
        <taxon>Agaricomycetes</taxon>
        <taxon>Agaricomycetidae</taxon>
        <taxon>Agaricales</taxon>
        <taxon>Marasmiineae</taxon>
        <taxon>Marasmiaceae</taxon>
        <taxon>Tetrapyrgos</taxon>
    </lineage>
</organism>
<keyword evidence="2" id="KW-0560">Oxidoreductase</keyword>
<dbReference type="PANTHER" id="PTHR44229">
    <property type="entry name" value="15-HYDROXYPROSTAGLANDIN DEHYDROGENASE [NAD(+)]"/>
    <property type="match status" value="1"/>
</dbReference>
<dbReference type="PANTHER" id="PTHR44229:SF4">
    <property type="entry name" value="15-HYDROXYPROSTAGLANDIN DEHYDROGENASE [NAD(+)]"/>
    <property type="match status" value="1"/>
</dbReference>
<dbReference type="PRINTS" id="PR00081">
    <property type="entry name" value="GDHRDH"/>
</dbReference>
<dbReference type="Gene3D" id="3.40.50.720">
    <property type="entry name" value="NAD(P)-binding Rossmann-like Domain"/>
    <property type="match status" value="1"/>
</dbReference>
<dbReference type="GO" id="GO:0005737">
    <property type="term" value="C:cytoplasm"/>
    <property type="evidence" value="ECO:0007669"/>
    <property type="project" value="TreeGrafter"/>
</dbReference>
<dbReference type="AlphaFoldDB" id="A0A8H5DAW4"/>
<protein>
    <recommendedName>
        <fullName evidence="5">NAD(P)-binding protein</fullName>
    </recommendedName>
</protein>
<dbReference type="SUPFAM" id="SSF51735">
    <property type="entry name" value="NAD(P)-binding Rossmann-fold domains"/>
    <property type="match status" value="1"/>
</dbReference>
<dbReference type="Pfam" id="PF00106">
    <property type="entry name" value="adh_short"/>
    <property type="match status" value="1"/>
</dbReference>
<dbReference type="EMBL" id="JAACJM010000056">
    <property type="protein sequence ID" value="KAF5355507.1"/>
    <property type="molecule type" value="Genomic_DNA"/>
</dbReference>
<evidence type="ECO:0000313" key="4">
    <source>
        <dbReference type="Proteomes" id="UP000559256"/>
    </source>
</evidence>
<comment type="caution">
    <text evidence="3">The sequence shown here is derived from an EMBL/GenBank/DDBJ whole genome shotgun (WGS) entry which is preliminary data.</text>
</comment>
<evidence type="ECO:0000313" key="3">
    <source>
        <dbReference type="EMBL" id="KAF5355507.1"/>
    </source>
</evidence>